<dbReference type="SUPFAM" id="SSF54575">
    <property type="entry name" value="Ribosomal protein L31e"/>
    <property type="match status" value="1"/>
</dbReference>
<comment type="similarity">
    <text evidence="1">Belongs to the eukaryotic ribosomal protein eL31 family.</text>
</comment>
<dbReference type="InterPro" id="IPR023621">
    <property type="entry name" value="Ribosomal_eL31_dom_sf"/>
</dbReference>
<dbReference type="GO" id="GO:0022625">
    <property type="term" value="C:cytosolic large ribosomal subunit"/>
    <property type="evidence" value="ECO:0007669"/>
    <property type="project" value="TreeGrafter"/>
</dbReference>
<dbReference type="Proteomes" id="UP000308365">
    <property type="component" value="Unassembled WGS sequence"/>
</dbReference>
<feature type="compositionally biased region" description="Polar residues" evidence="4">
    <location>
        <begin position="550"/>
        <end position="562"/>
    </location>
</feature>
<feature type="non-terminal residue" evidence="5">
    <location>
        <position position="968"/>
    </location>
</feature>
<feature type="non-terminal residue" evidence="5">
    <location>
        <position position="1"/>
    </location>
</feature>
<evidence type="ECO:0000256" key="4">
    <source>
        <dbReference type="SAM" id="MobiDB-lite"/>
    </source>
</evidence>
<evidence type="ECO:0008006" key="7">
    <source>
        <dbReference type="Google" id="ProtNLM"/>
    </source>
</evidence>
<reference evidence="6" key="1">
    <citation type="journal article" date="2019" name="IScience">
        <title>Narwhal Genome Reveals Long-Term Low Genetic Diversity despite Current Large Abundance Size.</title>
        <authorList>
            <person name="Westbury M.V."/>
            <person name="Petersen B."/>
            <person name="Garde E."/>
            <person name="Heide-Jorgensen M.P."/>
            <person name="Lorenzen E.D."/>
        </authorList>
    </citation>
    <scope>NUCLEOTIDE SEQUENCE [LARGE SCALE GENOMIC DNA]</scope>
</reference>
<dbReference type="PANTHER" id="PTHR10956">
    <property type="entry name" value="60S RIBOSOMAL PROTEIN L31"/>
    <property type="match status" value="1"/>
</dbReference>
<feature type="compositionally biased region" description="Low complexity" evidence="4">
    <location>
        <begin position="491"/>
        <end position="500"/>
    </location>
</feature>
<keyword evidence="2" id="KW-0689">Ribosomal protein</keyword>
<feature type="region of interest" description="Disordered" evidence="4">
    <location>
        <begin position="324"/>
        <end position="569"/>
    </location>
</feature>
<dbReference type="PANTHER" id="PTHR10956:SF0">
    <property type="entry name" value="60S RIBOSOMAL PROTEIN L31"/>
    <property type="match status" value="1"/>
</dbReference>
<sequence>DHEIAQSQLLQKFIRQFTTTSKNKQHETAETRPLLVLIDGNHFLPLPLLLLLLLLDEAEVGAAELSSGGRRDQPRLQQHRGQAEEQGARDAPAEPRHGREPEGRGGILRRSPSLTLYITNTKTASNNNPARTAKMITHTGYQLNPTAANLVDVLNNWPNVFFSLRGQLAYFTVADHPDEIGLRWDGNDELSFIGTFPLILSLNNQGHILAILSSPFGWATPWDLGDFLRLGVAREAEAAVVPRHPHVVMSKMTTCYSKRLLAITDRAAWLEIHVKKESSKETPTYKTRREYPWEQQDYITFFEKAKGQKNAKTLEKQNRWVRAMGEGADSPSKCGHLRRRAGHEEINREAEIEGAAKRQQESGKKEQEAAGAKAQPPPRQGSHRRSARGAPSPETRPPRPERTVPAARRLRAPKLASCSLPGESRTAPGEAGGLSSRAAARERRASGSGLQGWAPHPQPERCRGQWEEAEQEEEPPRRLSQRAGGSGGGESASAWGKSSALPRALSPPVPRTGLLYRGPRPSEPSGSTPELGPQTQDREEGGGGVGGDAQASQPARVQQSAKGTRMPPATPVRLLFKNDQKMSVEVVIFFTADAWDMGVLVGAAAASLQTRGAPAVITMPWETTLRSPHMPITLGGPICQDEKLAQKKYNKTVIRMAQAKKNGSAIKEVETRRYILDIHQLIHEVGFKKWGPQALREIWKFAMKEMGTPDVHFHTRLNKAVWAKGIGMSYTVSMCGCPESVTRMKIHQTSKLYMLVIYVPITTVKDLQPMVLLASVFITNIWLTNSSIYYQSSYAEVQKYNTIYICLIREQRFWGSTHAPHVTTEEKQTVNKQGQTARRRRETRAAVAVAPHGKLVAHSPPKRGLYDSSVLRSIVGSEERGSGGWQDVRHSFQPFGPGFDMFRWNEHEGKKEMSGRFENGGFHSVLAFTPLILRRLPRILEEGAATALVLHFQETLGALTLLLSQLAK</sequence>
<evidence type="ECO:0000256" key="3">
    <source>
        <dbReference type="ARBA" id="ARBA00023274"/>
    </source>
</evidence>
<evidence type="ECO:0000256" key="1">
    <source>
        <dbReference type="ARBA" id="ARBA00010808"/>
    </source>
</evidence>
<dbReference type="SMART" id="SM01380">
    <property type="entry name" value="Ribosomal_L31e"/>
    <property type="match status" value="1"/>
</dbReference>
<keyword evidence="3" id="KW-0687">Ribonucleoprotein</keyword>
<name>A0A4U1EMY1_MONMO</name>
<dbReference type="Gene3D" id="3.10.440.10">
    <property type="match status" value="1"/>
</dbReference>
<proteinExistence type="inferred from homology"/>
<dbReference type="AlphaFoldDB" id="A0A4U1EMY1"/>
<dbReference type="Pfam" id="PF01198">
    <property type="entry name" value="Ribosomal_L31e"/>
    <property type="match status" value="1"/>
</dbReference>
<dbReference type="GO" id="GO:0002181">
    <property type="term" value="P:cytoplasmic translation"/>
    <property type="evidence" value="ECO:0007669"/>
    <property type="project" value="TreeGrafter"/>
</dbReference>
<protein>
    <recommendedName>
        <fullName evidence="7">60S ribosomal protein L31</fullName>
    </recommendedName>
</protein>
<dbReference type="InterPro" id="IPR000054">
    <property type="entry name" value="Ribosomal_eL31"/>
</dbReference>
<evidence type="ECO:0000256" key="2">
    <source>
        <dbReference type="ARBA" id="ARBA00022980"/>
    </source>
</evidence>
<feature type="region of interest" description="Disordered" evidence="4">
    <location>
        <begin position="65"/>
        <end position="108"/>
    </location>
</feature>
<dbReference type="GO" id="GO:0003735">
    <property type="term" value="F:structural constituent of ribosome"/>
    <property type="evidence" value="ECO:0007669"/>
    <property type="project" value="InterPro"/>
</dbReference>
<dbReference type="EMBL" id="RWIC01001112">
    <property type="protein sequence ID" value="TKC37633.1"/>
    <property type="molecule type" value="Genomic_DNA"/>
</dbReference>
<organism evidence="5 6">
    <name type="scientific">Monodon monoceros</name>
    <name type="common">Narwhal</name>
    <name type="synonym">Ceratodon monodon</name>
    <dbReference type="NCBI Taxonomy" id="40151"/>
    <lineage>
        <taxon>Eukaryota</taxon>
        <taxon>Metazoa</taxon>
        <taxon>Chordata</taxon>
        <taxon>Craniata</taxon>
        <taxon>Vertebrata</taxon>
        <taxon>Euteleostomi</taxon>
        <taxon>Mammalia</taxon>
        <taxon>Eutheria</taxon>
        <taxon>Laurasiatheria</taxon>
        <taxon>Artiodactyla</taxon>
        <taxon>Whippomorpha</taxon>
        <taxon>Cetacea</taxon>
        <taxon>Odontoceti</taxon>
        <taxon>Monodontidae</taxon>
        <taxon>Monodon</taxon>
    </lineage>
</organism>
<gene>
    <name evidence="5" type="ORF">EI555_012525</name>
</gene>
<evidence type="ECO:0000313" key="6">
    <source>
        <dbReference type="Proteomes" id="UP000308365"/>
    </source>
</evidence>
<feature type="compositionally biased region" description="Basic and acidic residues" evidence="4">
    <location>
        <begin position="81"/>
        <end position="103"/>
    </location>
</feature>
<evidence type="ECO:0000313" key="5">
    <source>
        <dbReference type="EMBL" id="TKC37633.1"/>
    </source>
</evidence>
<feature type="compositionally biased region" description="Basic and acidic residues" evidence="4">
    <location>
        <begin position="342"/>
        <end position="368"/>
    </location>
</feature>
<accession>A0A4U1EMY1</accession>
<comment type="caution">
    <text evidence="5">The sequence shown here is derived from an EMBL/GenBank/DDBJ whole genome shotgun (WGS) entry which is preliminary data.</text>
</comment>